<dbReference type="Pfam" id="PF07510">
    <property type="entry name" value="GmrSD_C"/>
    <property type="match status" value="1"/>
</dbReference>
<dbReference type="Proteomes" id="UP000218399">
    <property type="component" value="Unassembled WGS sequence"/>
</dbReference>
<name>A0A2A2EIT0_9BIFI</name>
<sequence>MTRRRSKHFGRNYINSAGLFERILILLVIVIVIGVTIGVLLPRISPKLAELTGRYQATGTAAETLAKLTVDDHPSTKGYDREKFGYRQTDTDGNGCDVRDDVLARDLTNVTYTKRGGCKVKSGILEDPYTGTEIHFQRGKDTSAAVQIDHVVALQNAWQSGANTWDARKRYQFGNDMFNLIAVDGAANQEKSSASAAYWLPTNGAYRCEYVARQIGVKDKYGLSVTSQEKRAMLAVLHGCPGQAIPER</sequence>
<evidence type="ECO:0000313" key="4">
    <source>
        <dbReference type="Proteomes" id="UP000218399"/>
    </source>
</evidence>
<feature type="domain" description="GmrSD restriction endonucleases C-terminal" evidence="2">
    <location>
        <begin position="98"/>
        <end position="235"/>
    </location>
</feature>
<dbReference type="RefSeq" id="WP_095614247.1">
    <property type="nucleotide sequence ID" value="NZ_MVOH01000002.1"/>
</dbReference>
<evidence type="ECO:0000256" key="1">
    <source>
        <dbReference type="SAM" id="Phobius"/>
    </source>
</evidence>
<dbReference type="AlphaFoldDB" id="A0A2A2EIT0"/>
<keyword evidence="1" id="KW-0812">Transmembrane</keyword>
<organism evidence="3 4">
    <name type="scientific">Bifidobacterium criceti</name>
    <dbReference type="NCBI Taxonomy" id="1960969"/>
    <lineage>
        <taxon>Bacteria</taxon>
        <taxon>Bacillati</taxon>
        <taxon>Actinomycetota</taxon>
        <taxon>Actinomycetes</taxon>
        <taxon>Bifidobacteriales</taxon>
        <taxon>Bifidobacteriaceae</taxon>
        <taxon>Bifidobacterium</taxon>
    </lineage>
</organism>
<proteinExistence type="predicted"/>
<feature type="transmembrane region" description="Helical" evidence="1">
    <location>
        <begin position="20"/>
        <end position="41"/>
    </location>
</feature>
<protein>
    <submittedName>
        <fullName evidence="3">Deoxyribonuclease</fullName>
    </submittedName>
</protein>
<reference evidence="3 4" key="1">
    <citation type="journal article" date="2017" name="ISME J.">
        <title>Unveiling bifidobacterial biogeography across the mammalian branch of the tree of life.</title>
        <authorList>
            <person name="Milani C."/>
            <person name="Mangifesta M."/>
            <person name="Mancabelli L."/>
            <person name="Lugli G.A."/>
            <person name="James K."/>
            <person name="Duranti S."/>
            <person name="Turroni F."/>
            <person name="Ferrario C."/>
            <person name="Ossiprandi M.C."/>
            <person name="van Sinderen D."/>
            <person name="Ventura M."/>
        </authorList>
    </citation>
    <scope>NUCLEOTIDE SEQUENCE [LARGE SCALE GENOMIC DNA]</scope>
    <source>
        <strain evidence="4">Ham19E</strain>
    </source>
</reference>
<evidence type="ECO:0000313" key="3">
    <source>
        <dbReference type="EMBL" id="PAU68983.1"/>
    </source>
</evidence>
<keyword evidence="1" id="KW-1133">Transmembrane helix</keyword>
<keyword evidence="4" id="KW-1185">Reference proteome</keyword>
<dbReference type="EMBL" id="MVOH01000002">
    <property type="protein sequence ID" value="PAU68983.1"/>
    <property type="molecule type" value="Genomic_DNA"/>
</dbReference>
<keyword evidence="1" id="KW-0472">Membrane</keyword>
<dbReference type="InterPro" id="IPR011089">
    <property type="entry name" value="GmrSD_C"/>
</dbReference>
<accession>A0A2A2EIT0</accession>
<gene>
    <name evidence="3" type="ORF">B1526_0176</name>
</gene>
<dbReference type="OrthoDB" id="5196645at2"/>
<dbReference type="PANTHER" id="PTHR24094:SF15">
    <property type="entry name" value="AMP-DEPENDENT SYNTHETASE_LIGASE DOMAIN-CONTAINING PROTEIN-RELATED"/>
    <property type="match status" value="1"/>
</dbReference>
<comment type="caution">
    <text evidence="3">The sequence shown here is derived from an EMBL/GenBank/DDBJ whole genome shotgun (WGS) entry which is preliminary data.</text>
</comment>
<evidence type="ECO:0000259" key="2">
    <source>
        <dbReference type="Pfam" id="PF07510"/>
    </source>
</evidence>
<dbReference type="PANTHER" id="PTHR24094">
    <property type="entry name" value="SECRETED PROTEIN"/>
    <property type="match status" value="1"/>
</dbReference>